<accession>L8GVU2</accession>
<dbReference type="STRING" id="1257118.L8GVU2"/>
<gene>
    <name evidence="1" type="ORF">ACA1_090160</name>
</gene>
<dbReference type="Proteomes" id="UP000011083">
    <property type="component" value="Unassembled WGS sequence"/>
</dbReference>
<protein>
    <submittedName>
        <fullName evidence="1">Uncharacterized protein</fullName>
    </submittedName>
</protein>
<proteinExistence type="predicted"/>
<dbReference type="VEuPathDB" id="AmoebaDB:ACA1_090160"/>
<dbReference type="EMBL" id="KB007985">
    <property type="protein sequence ID" value="ELR16718.1"/>
    <property type="molecule type" value="Genomic_DNA"/>
</dbReference>
<name>L8GVU2_ACACF</name>
<dbReference type="AlphaFoldDB" id="L8GVU2"/>
<dbReference type="GeneID" id="14917259"/>
<dbReference type="RefSeq" id="XP_004338731.1">
    <property type="nucleotide sequence ID" value="XM_004338683.1"/>
</dbReference>
<dbReference type="InterPro" id="IPR029063">
    <property type="entry name" value="SAM-dependent_MTases_sf"/>
</dbReference>
<dbReference type="OMA" id="IEASIWL"/>
<dbReference type="SUPFAM" id="SSF53335">
    <property type="entry name" value="S-adenosyl-L-methionine-dependent methyltransferases"/>
    <property type="match status" value="1"/>
</dbReference>
<dbReference type="KEGG" id="acan:ACA1_090160"/>
<dbReference type="OrthoDB" id="46564at2759"/>
<dbReference type="InterPro" id="IPR019410">
    <property type="entry name" value="Methyltransf_16"/>
</dbReference>
<sequence>MEYEQRSFRFGDGIEASIWLLSEFKGKQFDAKQQGLYLWPGAERLCRFAAYNPHLFAQKRVIELGAGAGLGSAVVAQLGPSELVVTDGSEQVMDLLRRNVNENLNRAPQRVESGENGDAHQGEDCSMVEQNNGGTTTAAAAATKVQVLSLGWSADEEELKAARDSEGRELCHTFDVVFGSDVIYEYANIVPLLTTARALLSDDARAFLVLAYVHRSDYLWCFGDSAQDEMRRHAQELGLTCEVESESTGGGGQLGRILIFRKMRS</sequence>
<dbReference type="Pfam" id="PF10294">
    <property type="entry name" value="Methyltransf_16"/>
    <property type="match status" value="1"/>
</dbReference>
<organism evidence="1 2">
    <name type="scientific">Acanthamoeba castellanii (strain ATCC 30010 / Neff)</name>
    <dbReference type="NCBI Taxonomy" id="1257118"/>
    <lineage>
        <taxon>Eukaryota</taxon>
        <taxon>Amoebozoa</taxon>
        <taxon>Discosea</taxon>
        <taxon>Longamoebia</taxon>
        <taxon>Centramoebida</taxon>
        <taxon>Acanthamoebidae</taxon>
        <taxon>Acanthamoeba</taxon>
    </lineage>
</organism>
<dbReference type="Gene3D" id="3.40.50.150">
    <property type="entry name" value="Vaccinia Virus protein VP39"/>
    <property type="match status" value="1"/>
</dbReference>
<evidence type="ECO:0000313" key="2">
    <source>
        <dbReference type="Proteomes" id="UP000011083"/>
    </source>
</evidence>
<dbReference type="PANTHER" id="PTHR14614">
    <property type="entry name" value="HEPATOCELLULAR CARCINOMA-ASSOCIATED ANTIGEN"/>
    <property type="match status" value="1"/>
</dbReference>
<keyword evidence="2" id="KW-1185">Reference proteome</keyword>
<evidence type="ECO:0000313" key="1">
    <source>
        <dbReference type="EMBL" id="ELR16718.1"/>
    </source>
</evidence>
<reference evidence="1 2" key="1">
    <citation type="journal article" date="2013" name="Genome Biol.">
        <title>Genome of Acanthamoeba castellanii highlights extensive lateral gene transfer and early evolution of tyrosine kinase signaling.</title>
        <authorList>
            <person name="Clarke M."/>
            <person name="Lohan A.J."/>
            <person name="Liu B."/>
            <person name="Lagkouvardos I."/>
            <person name="Roy S."/>
            <person name="Zafar N."/>
            <person name="Bertelli C."/>
            <person name="Schilde C."/>
            <person name="Kianianmomeni A."/>
            <person name="Burglin T.R."/>
            <person name="Frech C."/>
            <person name="Turcotte B."/>
            <person name="Kopec K.O."/>
            <person name="Synnott J.M."/>
            <person name="Choo C."/>
            <person name="Paponov I."/>
            <person name="Finkler A."/>
            <person name="Soon Heng Tan C."/>
            <person name="Hutchins A.P."/>
            <person name="Weinmeier T."/>
            <person name="Rattei T."/>
            <person name="Chu J.S."/>
            <person name="Gimenez G."/>
            <person name="Irimia M."/>
            <person name="Rigden D.J."/>
            <person name="Fitzpatrick D.A."/>
            <person name="Lorenzo-Morales J."/>
            <person name="Bateman A."/>
            <person name="Chiu C.H."/>
            <person name="Tang P."/>
            <person name="Hegemann P."/>
            <person name="Fromm H."/>
            <person name="Raoult D."/>
            <person name="Greub G."/>
            <person name="Miranda-Saavedra D."/>
            <person name="Chen N."/>
            <person name="Nash P."/>
            <person name="Ginger M.L."/>
            <person name="Horn M."/>
            <person name="Schaap P."/>
            <person name="Caler L."/>
            <person name="Loftus B."/>
        </authorList>
    </citation>
    <scope>NUCLEOTIDE SEQUENCE [LARGE SCALE GENOMIC DNA]</scope>
    <source>
        <strain evidence="1 2">Neff</strain>
    </source>
</reference>